<dbReference type="InterPro" id="IPR003439">
    <property type="entry name" value="ABC_transporter-like_ATP-bd"/>
</dbReference>
<dbReference type="eggNOG" id="COG1131">
    <property type="taxonomic scope" value="Bacteria"/>
</dbReference>
<protein>
    <submittedName>
        <fullName evidence="5">ABC transporter-like protein</fullName>
    </submittedName>
</protein>
<keyword evidence="1" id="KW-0813">Transport</keyword>
<keyword evidence="6" id="KW-1185">Reference proteome</keyword>
<evidence type="ECO:0000256" key="1">
    <source>
        <dbReference type="ARBA" id="ARBA00022448"/>
    </source>
</evidence>
<dbReference type="STRING" id="688246.Premu_1057"/>
<gene>
    <name evidence="5" type="ORF">Premu_1057</name>
</gene>
<evidence type="ECO:0000256" key="3">
    <source>
        <dbReference type="ARBA" id="ARBA00022840"/>
    </source>
</evidence>
<dbReference type="InterPro" id="IPR003593">
    <property type="entry name" value="AAA+_ATPase"/>
</dbReference>
<dbReference type="GO" id="GO:0005524">
    <property type="term" value="F:ATP binding"/>
    <property type="evidence" value="ECO:0007669"/>
    <property type="project" value="UniProtKB-KW"/>
</dbReference>
<dbReference type="EMBL" id="GL945017">
    <property type="protein sequence ID" value="EGN56497.1"/>
    <property type="molecule type" value="Genomic_DNA"/>
</dbReference>
<keyword evidence="2" id="KW-0547">Nucleotide-binding</keyword>
<dbReference type="OrthoDB" id="9808363at2"/>
<dbReference type="PANTHER" id="PTHR42939">
    <property type="entry name" value="ABC TRANSPORTER ATP-BINDING PROTEIN ALBC-RELATED"/>
    <property type="match status" value="1"/>
</dbReference>
<dbReference type="HOGENOM" id="CLU_000604_1_2_10"/>
<dbReference type="RefSeq" id="WP_007573642.1">
    <property type="nucleotide sequence ID" value="NZ_BPTS01000001.1"/>
</dbReference>
<dbReference type="CDD" id="cd03230">
    <property type="entry name" value="ABC_DR_subfamily_A"/>
    <property type="match status" value="1"/>
</dbReference>
<evidence type="ECO:0000256" key="2">
    <source>
        <dbReference type="ARBA" id="ARBA00022741"/>
    </source>
</evidence>
<dbReference type="PANTHER" id="PTHR42939:SF1">
    <property type="entry name" value="ABC TRANSPORTER ATP-BINDING PROTEIN ALBC-RELATED"/>
    <property type="match status" value="1"/>
</dbReference>
<dbReference type="InterPro" id="IPR027417">
    <property type="entry name" value="P-loop_NTPase"/>
</dbReference>
<evidence type="ECO:0000313" key="6">
    <source>
        <dbReference type="Proteomes" id="UP000002772"/>
    </source>
</evidence>
<dbReference type="GO" id="GO:0016887">
    <property type="term" value="F:ATP hydrolysis activity"/>
    <property type="evidence" value="ECO:0007669"/>
    <property type="project" value="InterPro"/>
</dbReference>
<name>F8N859_9BACT</name>
<feature type="domain" description="ABC transporter" evidence="4">
    <location>
        <begin position="2"/>
        <end position="228"/>
    </location>
</feature>
<reference evidence="6" key="1">
    <citation type="journal article" date="2011" name="Stand. Genomic Sci.">
        <title>Non-contiguous finished genome sequence of the opportunistic oral pathogen Prevotella multisaccharivorax type strain (PPPA20).</title>
        <authorList>
            <person name="Pati A."/>
            <person name="Gronow S."/>
            <person name="Lu M."/>
            <person name="Lapidus A."/>
            <person name="Nolan M."/>
            <person name="Lucas S."/>
            <person name="Hammon N."/>
            <person name="Deshpande S."/>
            <person name="Cheng J.F."/>
            <person name="Tapia R."/>
            <person name="Han C."/>
            <person name="Goodwin L."/>
            <person name="Pitluck S."/>
            <person name="Liolios K."/>
            <person name="Pagani I."/>
            <person name="Mavromatis K."/>
            <person name="Mikhailova N."/>
            <person name="Huntemann M."/>
            <person name="Chen A."/>
            <person name="Palaniappan K."/>
            <person name="Land M."/>
            <person name="Hauser L."/>
            <person name="Detter J.C."/>
            <person name="Brambilla E.M."/>
            <person name="Rohde M."/>
            <person name="Goker M."/>
            <person name="Woyke T."/>
            <person name="Bristow J."/>
            <person name="Eisen J.A."/>
            <person name="Markowitz V."/>
            <person name="Hugenholtz P."/>
            <person name="Kyrpides N.C."/>
            <person name="Klenk H.P."/>
            <person name="Ivanova N."/>
        </authorList>
    </citation>
    <scope>NUCLEOTIDE SEQUENCE [LARGE SCALE GENOMIC DNA]</scope>
    <source>
        <strain evidence="6">DSM 17128</strain>
    </source>
</reference>
<evidence type="ECO:0000313" key="5">
    <source>
        <dbReference type="EMBL" id="EGN56497.1"/>
    </source>
</evidence>
<accession>F8N859</accession>
<organism evidence="5 6">
    <name type="scientific">Hallella multisaccharivorax DSM 17128</name>
    <dbReference type="NCBI Taxonomy" id="688246"/>
    <lineage>
        <taxon>Bacteria</taxon>
        <taxon>Pseudomonadati</taxon>
        <taxon>Bacteroidota</taxon>
        <taxon>Bacteroidia</taxon>
        <taxon>Bacteroidales</taxon>
        <taxon>Prevotellaceae</taxon>
        <taxon>Hallella</taxon>
    </lineage>
</organism>
<evidence type="ECO:0000259" key="4">
    <source>
        <dbReference type="PROSITE" id="PS50893"/>
    </source>
</evidence>
<dbReference type="Proteomes" id="UP000002772">
    <property type="component" value="Unassembled WGS sequence"/>
</dbReference>
<dbReference type="Gene3D" id="3.40.50.300">
    <property type="entry name" value="P-loop containing nucleotide triphosphate hydrolases"/>
    <property type="match status" value="1"/>
</dbReference>
<dbReference type="InterPro" id="IPR051782">
    <property type="entry name" value="ABC_Transporter_VariousFunc"/>
</dbReference>
<dbReference type="SUPFAM" id="SSF52540">
    <property type="entry name" value="P-loop containing nucleoside triphosphate hydrolases"/>
    <property type="match status" value="1"/>
</dbReference>
<keyword evidence="3" id="KW-0067">ATP-binding</keyword>
<sequence length="274" mass="31152">MIEVRDLCFHYQGSKHQVFNHFDLQLEAGNVYGLLGKNGTGKSTLLYLISGLLRPDTGTVSMDDIESRLRKPEMLRQLFIVPEEYAMPDMSFDTFSAMMRIFYPTFSDELLSKCLSDFEMPIRPNLKELSMGQKKKVYMSFAIATGTRLLMMDEPTNGLDIPSKALFRKVIANYMAEDRTLIISTHQVHDIESLLDHVVIIDQSRVLLNSSIADVSKRYAFRYLTPAETDSRVIYAEPTLQGNAAIVERQEDEEETQVNLELLFNAVISGKCLS</sequence>
<dbReference type="PROSITE" id="PS50893">
    <property type="entry name" value="ABC_TRANSPORTER_2"/>
    <property type="match status" value="1"/>
</dbReference>
<dbReference type="SMART" id="SM00382">
    <property type="entry name" value="AAA"/>
    <property type="match status" value="1"/>
</dbReference>
<proteinExistence type="predicted"/>
<dbReference type="Pfam" id="PF00005">
    <property type="entry name" value="ABC_tran"/>
    <property type="match status" value="1"/>
</dbReference>
<dbReference type="AlphaFoldDB" id="F8N859"/>